<dbReference type="eggNOG" id="ENOG5032ZM0">
    <property type="taxonomic scope" value="Bacteria"/>
</dbReference>
<protein>
    <recommendedName>
        <fullName evidence="3">PIN domain-containing protein</fullName>
    </recommendedName>
</protein>
<dbReference type="Proteomes" id="UP000010366">
    <property type="component" value="Chromosome"/>
</dbReference>
<reference evidence="1 2" key="1">
    <citation type="submission" date="2012-05" db="EMBL/GenBank/DDBJ databases">
        <title>Finished chromosome of genome of Chamaesiphon sp. PCC 6605.</title>
        <authorList>
            <consortium name="US DOE Joint Genome Institute"/>
            <person name="Gugger M."/>
            <person name="Coursin T."/>
            <person name="Rippka R."/>
            <person name="Tandeau De Marsac N."/>
            <person name="Huntemann M."/>
            <person name="Wei C.-L."/>
            <person name="Han J."/>
            <person name="Detter J.C."/>
            <person name="Han C."/>
            <person name="Tapia R."/>
            <person name="Chen A."/>
            <person name="Kyrpides N."/>
            <person name="Mavromatis K."/>
            <person name="Markowitz V."/>
            <person name="Szeto E."/>
            <person name="Ivanova N."/>
            <person name="Pagani I."/>
            <person name="Pati A."/>
            <person name="Goodwin L."/>
            <person name="Nordberg H.P."/>
            <person name="Cantor M.N."/>
            <person name="Hua S.X."/>
            <person name="Woyke T."/>
            <person name="Kerfeld C.A."/>
        </authorList>
    </citation>
    <scope>NUCLEOTIDE SEQUENCE [LARGE SCALE GENOMIC DNA]</scope>
    <source>
        <strain evidence="2">ATCC 27169 / PCC 6605</strain>
    </source>
</reference>
<dbReference type="STRING" id="1173020.Cha6605_1347"/>
<sequence>MSAICFLDNDAILKLTACNLLAEAMLCLGVERADIYVLESAQHVFRSNQRLRRNYSEQTCDLAIEFVLGCQVITPPTDLSELALLNQIVNIDRGEALLISATVNVDVFWLTTGDKRCINAVASSGLEEIERRLAGRVVCLEQVILKLIDREGFELVRDRVIPGRDCDKVLKSAFGSGRYAEQKNVVETLESYVLDLRNSSQGLLANF</sequence>
<accession>K9UCG8</accession>
<evidence type="ECO:0000313" key="2">
    <source>
        <dbReference type="Proteomes" id="UP000010366"/>
    </source>
</evidence>
<dbReference type="KEGG" id="cmp:Cha6605_1347"/>
<keyword evidence="2" id="KW-1185">Reference proteome</keyword>
<gene>
    <name evidence="1" type="ORF">Cha6605_1347</name>
</gene>
<dbReference type="EMBL" id="CP003600">
    <property type="protein sequence ID" value="AFY92535.1"/>
    <property type="molecule type" value="Genomic_DNA"/>
</dbReference>
<organism evidence="1 2">
    <name type="scientific">Chamaesiphon minutus (strain ATCC 27169 / PCC 6605)</name>
    <dbReference type="NCBI Taxonomy" id="1173020"/>
    <lineage>
        <taxon>Bacteria</taxon>
        <taxon>Bacillati</taxon>
        <taxon>Cyanobacteriota</taxon>
        <taxon>Cyanophyceae</taxon>
        <taxon>Gomontiellales</taxon>
        <taxon>Chamaesiphonaceae</taxon>
        <taxon>Chamaesiphon</taxon>
    </lineage>
</organism>
<dbReference type="OrthoDB" id="573330at2"/>
<proteinExistence type="predicted"/>
<name>K9UCG8_CHAP6</name>
<dbReference type="RefSeq" id="WP_015158719.1">
    <property type="nucleotide sequence ID" value="NC_019697.1"/>
</dbReference>
<dbReference type="HOGENOM" id="CLU_110280_0_0_3"/>
<dbReference type="AlphaFoldDB" id="K9UCG8"/>
<evidence type="ECO:0000313" key="1">
    <source>
        <dbReference type="EMBL" id="AFY92535.1"/>
    </source>
</evidence>
<evidence type="ECO:0008006" key="3">
    <source>
        <dbReference type="Google" id="ProtNLM"/>
    </source>
</evidence>